<accession>A0A1H9PLM0</accession>
<reference evidence="4" key="1">
    <citation type="submission" date="2016-10" db="EMBL/GenBank/DDBJ databases">
        <authorList>
            <person name="Varghese N."/>
            <person name="Submissions S."/>
        </authorList>
    </citation>
    <scope>NUCLEOTIDE SEQUENCE [LARGE SCALE GENOMIC DNA]</scope>
    <source>
        <strain evidence="4">CGMCC 4.6825</strain>
    </source>
</reference>
<keyword evidence="2" id="KW-1133">Transmembrane helix</keyword>
<evidence type="ECO:0000256" key="1">
    <source>
        <dbReference type="SAM" id="MobiDB-lite"/>
    </source>
</evidence>
<dbReference type="RefSeq" id="WP_079171698.1">
    <property type="nucleotide sequence ID" value="NZ_FOGO01000002.1"/>
</dbReference>
<dbReference type="AlphaFoldDB" id="A0A1H9PLM0"/>
<feature type="transmembrane region" description="Helical" evidence="2">
    <location>
        <begin position="171"/>
        <end position="195"/>
    </location>
</feature>
<sequence length="364" mass="39828">MKDWLSCRRAEAGSWELREGIRARVSELRAILDDREAADAEAADPESKKGKLLADARDELRLAEERISERHSGRYKNASHVIVGQIHLDAAHNILLRLSELHDVVPMLPGALAFVRENLRPDDPRRTRVEKIAQRVSEGDRLDEEAREALLDAMGAARQVNIHEKMRIRSFVYIVWWVMLGLTAIAIAVAVLGGISRGALPLCFTPEQSGVGRLAVCPLDMARLPKDPAHVGETRKIVTETARPADYLAVEMVGLVAACIAATVTLRRMRGTTTPFGVPLTLALLKLPTGALTAVLGILLMRGAFIPGLTDLDSPGQIIAWAIVFGYAQQLFTHLVDNQAQSVLSTGGKPRTHRPHEEGEKLGA</sequence>
<evidence type="ECO:0000313" key="3">
    <source>
        <dbReference type="EMBL" id="SER49094.1"/>
    </source>
</evidence>
<keyword evidence="2" id="KW-0812">Transmembrane</keyword>
<evidence type="ECO:0000256" key="2">
    <source>
        <dbReference type="SAM" id="Phobius"/>
    </source>
</evidence>
<feature type="transmembrane region" description="Helical" evidence="2">
    <location>
        <begin position="287"/>
        <end position="306"/>
    </location>
</feature>
<dbReference type="EMBL" id="FOGO01000002">
    <property type="protein sequence ID" value="SER49094.1"/>
    <property type="molecule type" value="Genomic_DNA"/>
</dbReference>
<dbReference type="Proteomes" id="UP000182841">
    <property type="component" value="Unassembled WGS sequence"/>
</dbReference>
<feature type="transmembrane region" description="Helical" evidence="2">
    <location>
        <begin position="247"/>
        <end position="266"/>
    </location>
</feature>
<dbReference type="OrthoDB" id="3400507at2"/>
<organism evidence="3 4">
    <name type="scientific">Streptomyces qinglanensis</name>
    <dbReference type="NCBI Taxonomy" id="943816"/>
    <lineage>
        <taxon>Bacteria</taxon>
        <taxon>Bacillati</taxon>
        <taxon>Actinomycetota</taxon>
        <taxon>Actinomycetes</taxon>
        <taxon>Kitasatosporales</taxon>
        <taxon>Streptomycetaceae</taxon>
        <taxon>Streptomyces</taxon>
    </lineage>
</organism>
<name>A0A1H9PLM0_9ACTN</name>
<feature type="region of interest" description="Disordered" evidence="1">
    <location>
        <begin position="344"/>
        <end position="364"/>
    </location>
</feature>
<keyword evidence="2" id="KW-0472">Membrane</keyword>
<evidence type="ECO:0000313" key="4">
    <source>
        <dbReference type="Proteomes" id="UP000182841"/>
    </source>
</evidence>
<gene>
    <name evidence="3" type="ORF">SAMN05421870_102110</name>
</gene>
<feature type="compositionally biased region" description="Basic and acidic residues" evidence="1">
    <location>
        <begin position="355"/>
        <end position="364"/>
    </location>
</feature>
<proteinExistence type="predicted"/>
<keyword evidence="4" id="KW-1185">Reference proteome</keyword>
<protein>
    <submittedName>
        <fullName evidence="3">Uncharacterized protein</fullName>
    </submittedName>
</protein>